<protein>
    <recommendedName>
        <fullName evidence="5">Lipoprotein</fullName>
    </recommendedName>
</protein>
<feature type="chain" id="PRO_5043773318" description="Lipoprotein" evidence="2">
    <location>
        <begin position="32"/>
        <end position="280"/>
    </location>
</feature>
<keyword evidence="2" id="KW-0732">Signal</keyword>
<feature type="region of interest" description="Disordered" evidence="1">
    <location>
        <begin position="32"/>
        <end position="58"/>
    </location>
</feature>
<dbReference type="GeneID" id="83066814"/>
<name>A0AAU9AIE2_LYSEN</name>
<evidence type="ECO:0000313" key="3">
    <source>
        <dbReference type="EMBL" id="BAV98436.1"/>
    </source>
</evidence>
<proteinExistence type="predicted"/>
<evidence type="ECO:0000256" key="2">
    <source>
        <dbReference type="SAM" id="SignalP"/>
    </source>
</evidence>
<feature type="signal peptide" evidence="2">
    <location>
        <begin position="1"/>
        <end position="31"/>
    </location>
</feature>
<evidence type="ECO:0000256" key="1">
    <source>
        <dbReference type="SAM" id="MobiDB-lite"/>
    </source>
</evidence>
<dbReference type="PROSITE" id="PS51257">
    <property type="entry name" value="PROKAR_LIPOPROTEIN"/>
    <property type="match status" value="1"/>
</dbReference>
<evidence type="ECO:0000313" key="4">
    <source>
        <dbReference type="Proteomes" id="UP000218824"/>
    </source>
</evidence>
<dbReference type="AlphaFoldDB" id="A0AAU9AIE2"/>
<gene>
    <name evidence="3" type="ORF">LEN_2949</name>
</gene>
<dbReference type="Proteomes" id="UP000218824">
    <property type="component" value="Chromosome"/>
</dbReference>
<dbReference type="EMBL" id="AP014940">
    <property type="protein sequence ID" value="BAV98436.1"/>
    <property type="molecule type" value="Genomic_DNA"/>
</dbReference>
<dbReference type="KEGG" id="lem:LEN_2949"/>
<reference evidence="3 4" key="1">
    <citation type="journal article" date="2017" name="DNA Res.">
        <title>Complete genome sequence and expression profile of the commercial lytic enzyme producer Lysobacter enzymogenes M497-1.</title>
        <authorList>
            <person name="Takami H."/>
            <person name="Toyoda A."/>
            <person name="Uchiyama I."/>
            <person name="Itoh T."/>
            <person name="Takaki Y."/>
            <person name="Arai W."/>
            <person name="Nishi S."/>
            <person name="Kawai M."/>
            <person name="Shinya K."/>
            <person name="Ikeda H."/>
        </authorList>
    </citation>
    <scope>NUCLEOTIDE SEQUENCE [LARGE SCALE GENOMIC DNA]</scope>
    <source>
        <strain evidence="3 4">M497-1</strain>
    </source>
</reference>
<organism evidence="3 4">
    <name type="scientific">Lysobacter enzymogenes</name>
    <dbReference type="NCBI Taxonomy" id="69"/>
    <lineage>
        <taxon>Bacteria</taxon>
        <taxon>Pseudomonadati</taxon>
        <taxon>Pseudomonadota</taxon>
        <taxon>Gammaproteobacteria</taxon>
        <taxon>Lysobacterales</taxon>
        <taxon>Lysobacteraceae</taxon>
        <taxon>Lysobacter</taxon>
    </lineage>
</organism>
<evidence type="ECO:0008006" key="5">
    <source>
        <dbReference type="Google" id="ProtNLM"/>
    </source>
</evidence>
<dbReference type="RefSeq" id="WP_096378898.1">
    <property type="nucleotide sequence ID" value="NZ_AP014940.1"/>
</dbReference>
<sequence>MNPTHRFPTLAAAVTAALLAAAGLSACKREAAPAPTTSAPQPAAAQAPAAPADDDPAALQRAADSLMKQQYGDAFDATQRCWKFAAHFDGGQGGNDYCMRAAEPQLIELQGQRRLYLAAASVADAPAYSYGHAEPGLMGAFVLGPDSRGGWTLLAGDKQLALGSSGNCGCQDAQLVRIGAGTMAWKFASGGVWQGTVVSYYSLIAPLDGKIAELSAIPQITEDDQNSEYSIAIDDSDTAKAMFPLRVTKRSNAPGSQDAHSEQVVEFDPAKRTYALPETK</sequence>
<accession>A0AAU9AIE2</accession>